<dbReference type="KEGG" id="lins:G7067_08540"/>
<accession>A0A6G8FJA8</accession>
<dbReference type="InterPro" id="IPR013525">
    <property type="entry name" value="ABC2_TM"/>
</dbReference>
<feature type="transmembrane region" description="Helical" evidence="5">
    <location>
        <begin position="224"/>
        <end position="244"/>
    </location>
</feature>
<gene>
    <name evidence="7" type="ORF">G7067_08540</name>
</gene>
<dbReference type="RefSeq" id="WP_166323493.1">
    <property type="nucleotide sequence ID" value="NZ_CP049934.1"/>
</dbReference>
<dbReference type="Pfam" id="PF01061">
    <property type="entry name" value="ABC2_membrane"/>
    <property type="match status" value="1"/>
</dbReference>
<evidence type="ECO:0000259" key="6">
    <source>
        <dbReference type="Pfam" id="PF01061"/>
    </source>
</evidence>
<evidence type="ECO:0000256" key="4">
    <source>
        <dbReference type="ARBA" id="ARBA00023136"/>
    </source>
</evidence>
<organism evidence="7 8">
    <name type="scientific">Leucobacter insecticola</name>
    <dbReference type="NCBI Taxonomy" id="2714934"/>
    <lineage>
        <taxon>Bacteria</taxon>
        <taxon>Bacillati</taxon>
        <taxon>Actinomycetota</taxon>
        <taxon>Actinomycetes</taxon>
        <taxon>Micrococcales</taxon>
        <taxon>Microbacteriaceae</taxon>
        <taxon>Leucobacter</taxon>
    </lineage>
</organism>
<keyword evidence="2 5" id="KW-0812">Transmembrane</keyword>
<dbReference type="InterPro" id="IPR051784">
    <property type="entry name" value="Nod_factor_ABC_transporter"/>
</dbReference>
<evidence type="ECO:0000313" key="7">
    <source>
        <dbReference type="EMBL" id="QIM16455.1"/>
    </source>
</evidence>
<dbReference type="PANTHER" id="PTHR43229:SF2">
    <property type="entry name" value="NODULATION PROTEIN J"/>
    <property type="match status" value="1"/>
</dbReference>
<keyword evidence="4 5" id="KW-0472">Membrane</keyword>
<proteinExistence type="predicted"/>
<evidence type="ECO:0000256" key="3">
    <source>
        <dbReference type="ARBA" id="ARBA00022989"/>
    </source>
</evidence>
<keyword evidence="8" id="KW-1185">Reference proteome</keyword>
<evidence type="ECO:0000256" key="5">
    <source>
        <dbReference type="SAM" id="Phobius"/>
    </source>
</evidence>
<feature type="transmembrane region" description="Helical" evidence="5">
    <location>
        <begin position="60"/>
        <end position="80"/>
    </location>
</feature>
<evidence type="ECO:0000256" key="2">
    <source>
        <dbReference type="ARBA" id="ARBA00022692"/>
    </source>
</evidence>
<feature type="domain" description="ABC-2 type transporter transmembrane" evidence="6">
    <location>
        <begin position="13"/>
        <end position="210"/>
    </location>
</feature>
<reference evidence="7 8" key="1">
    <citation type="submission" date="2020-03" db="EMBL/GenBank/DDBJ databases">
        <title>Leucobacter sp. nov., isolated from beetles.</title>
        <authorList>
            <person name="Hyun D.-W."/>
            <person name="Bae J.-W."/>
        </authorList>
    </citation>
    <scope>NUCLEOTIDE SEQUENCE [LARGE SCALE GENOMIC DNA]</scope>
    <source>
        <strain evidence="7 8">HDW9B</strain>
    </source>
</reference>
<name>A0A6G8FJA8_9MICO</name>
<sequence length="247" mass="26474">MSTQLQEFTRTHTRELLRDKNATVVILASFLGMLGMFWILDLVISGATGEPTMLLKRTFVMVSFIGFMGIAFGTTTVPLVRYRSLGTLRQLSTTPARVSAFLLGHVPVRAGLVAAESIIVVAVMLTQGVSPLHTLQAIVTLLLGGLLLLALGYLVAARLKNPNVALQLTYLAPMFVLASSGAMIPLSVYPGWLESVCRFLPTTWFADALNAQITGSAPALPLGIAWLLLAFTTAAFAALAARLMRLS</sequence>
<dbReference type="Proteomes" id="UP000501387">
    <property type="component" value="Chromosome"/>
</dbReference>
<feature type="transmembrane region" description="Helical" evidence="5">
    <location>
        <begin position="21"/>
        <end position="40"/>
    </location>
</feature>
<evidence type="ECO:0000313" key="8">
    <source>
        <dbReference type="Proteomes" id="UP000501387"/>
    </source>
</evidence>
<dbReference type="GO" id="GO:0140359">
    <property type="term" value="F:ABC-type transporter activity"/>
    <property type="evidence" value="ECO:0007669"/>
    <property type="project" value="InterPro"/>
</dbReference>
<feature type="transmembrane region" description="Helical" evidence="5">
    <location>
        <begin position="168"/>
        <end position="192"/>
    </location>
</feature>
<keyword evidence="3 5" id="KW-1133">Transmembrane helix</keyword>
<dbReference type="EMBL" id="CP049934">
    <property type="protein sequence ID" value="QIM16455.1"/>
    <property type="molecule type" value="Genomic_DNA"/>
</dbReference>
<dbReference type="PANTHER" id="PTHR43229">
    <property type="entry name" value="NODULATION PROTEIN J"/>
    <property type="match status" value="1"/>
</dbReference>
<feature type="transmembrane region" description="Helical" evidence="5">
    <location>
        <begin position="101"/>
        <end position="125"/>
    </location>
</feature>
<feature type="transmembrane region" description="Helical" evidence="5">
    <location>
        <begin position="137"/>
        <end position="156"/>
    </location>
</feature>
<dbReference type="GO" id="GO:0016020">
    <property type="term" value="C:membrane"/>
    <property type="evidence" value="ECO:0007669"/>
    <property type="project" value="UniProtKB-SubCell"/>
</dbReference>
<protein>
    <submittedName>
        <fullName evidence="7">ABC transporter permease</fullName>
    </submittedName>
</protein>
<comment type="subcellular location">
    <subcellularLocation>
        <location evidence="1">Membrane</location>
        <topology evidence="1">Multi-pass membrane protein</topology>
    </subcellularLocation>
</comment>
<evidence type="ECO:0000256" key="1">
    <source>
        <dbReference type="ARBA" id="ARBA00004141"/>
    </source>
</evidence>
<dbReference type="AlphaFoldDB" id="A0A6G8FJA8"/>